<evidence type="ECO:0000259" key="2">
    <source>
        <dbReference type="Pfam" id="PF14372"/>
    </source>
</evidence>
<proteinExistence type="predicted"/>
<dbReference type="Proteomes" id="UP001652660">
    <property type="component" value="Chromosome 8e"/>
</dbReference>
<evidence type="ECO:0000313" key="4">
    <source>
        <dbReference type="RefSeq" id="XP_071917109.1"/>
    </source>
</evidence>
<dbReference type="PANTHER" id="PTHR23272:SF179">
    <property type="entry name" value="ZINC FINGER BED DOMAIN-CONTAINING PROTEIN RICESLEEPER 2-LIKE ISOFORM X1"/>
    <property type="match status" value="1"/>
</dbReference>
<dbReference type="SUPFAM" id="SSF53098">
    <property type="entry name" value="Ribonuclease H-like"/>
    <property type="match status" value="1"/>
</dbReference>
<dbReference type="PANTHER" id="PTHR23272">
    <property type="entry name" value="BED FINGER-RELATED"/>
    <property type="match status" value="1"/>
</dbReference>
<dbReference type="InterPro" id="IPR025525">
    <property type="entry name" value="hAT-like_transposase_RNase-H"/>
</dbReference>
<accession>A0ABM4VC49</accession>
<gene>
    <name evidence="4" type="primary">LOC140012720</name>
</gene>
<dbReference type="InterPro" id="IPR012337">
    <property type="entry name" value="RNaseH-like_sf"/>
</dbReference>
<dbReference type="GeneID" id="140012720"/>
<keyword evidence="3" id="KW-1185">Reference proteome</keyword>
<dbReference type="InterPro" id="IPR008906">
    <property type="entry name" value="HATC_C_dom"/>
</dbReference>
<protein>
    <submittedName>
        <fullName evidence="4">Zinc finger BED domain-containing protein RICESLEEPER 2-like</fullName>
    </submittedName>
</protein>
<dbReference type="RefSeq" id="XP_071917109.1">
    <property type="nucleotide sequence ID" value="XM_072061008.1"/>
</dbReference>
<dbReference type="Pfam" id="PF05699">
    <property type="entry name" value="Dimer_Tnp_hAT"/>
    <property type="match status" value="1"/>
</dbReference>
<evidence type="ECO:0000259" key="1">
    <source>
        <dbReference type="Pfam" id="PF05699"/>
    </source>
</evidence>
<dbReference type="Pfam" id="PF14372">
    <property type="entry name" value="hAT-like_RNase-H"/>
    <property type="match status" value="1"/>
</dbReference>
<evidence type="ECO:0000313" key="3">
    <source>
        <dbReference type="Proteomes" id="UP001652660"/>
    </source>
</evidence>
<name>A0ABM4VC49_COFAR</name>
<feature type="domain" description="hAT-like transposase RNase-H fold" evidence="2">
    <location>
        <begin position="123"/>
        <end position="222"/>
    </location>
</feature>
<reference evidence="4" key="1">
    <citation type="submission" date="2025-08" db="UniProtKB">
        <authorList>
            <consortium name="RefSeq"/>
        </authorList>
    </citation>
    <scope>IDENTIFICATION</scope>
    <source>
        <tissue evidence="4">Leaves</tissue>
    </source>
</reference>
<sequence>MRCAAHILNLIVKDGLEMISGGIERIRDNVVYWTASAARIENFEEAARQLRISSSKKLCLDCKTRWNSTFLMLQTAAIYKDVFPRVKVREKHYTSLPSDDDWVVCNAICEKLKLFYQVTEMFSGTRYPTSNEFFAKVCDIKVSLAQWMKISNCLIRVIAEKMMAKYQKYWEDCNVILGIAAVLDPRYKMKLIEYYFPIIYGDESFMKIEAIRQNCYSLLHDYQYRSSLGENRVDSQCMASHSEHVSGSHDKNEVETDPLADFDKFVVSNSMDVTSKTELDFYFEENVLPRVPTFDILGWWKTHGVKYPTLQKMAKDILVVPVSSVASESAFSTCARIISPHRCKLHANTLEALMSTSSTSEGMSCNTLFDEEDDVDCVTE</sequence>
<feature type="domain" description="HAT C-terminal dimerisation" evidence="1">
    <location>
        <begin position="278"/>
        <end position="357"/>
    </location>
</feature>
<organism evidence="3 4">
    <name type="scientific">Coffea arabica</name>
    <name type="common">Arabian coffee</name>
    <dbReference type="NCBI Taxonomy" id="13443"/>
    <lineage>
        <taxon>Eukaryota</taxon>
        <taxon>Viridiplantae</taxon>
        <taxon>Streptophyta</taxon>
        <taxon>Embryophyta</taxon>
        <taxon>Tracheophyta</taxon>
        <taxon>Spermatophyta</taxon>
        <taxon>Magnoliopsida</taxon>
        <taxon>eudicotyledons</taxon>
        <taxon>Gunneridae</taxon>
        <taxon>Pentapetalae</taxon>
        <taxon>asterids</taxon>
        <taxon>lamiids</taxon>
        <taxon>Gentianales</taxon>
        <taxon>Rubiaceae</taxon>
        <taxon>Ixoroideae</taxon>
        <taxon>Gardenieae complex</taxon>
        <taxon>Bertiereae - Coffeeae clade</taxon>
        <taxon>Coffeeae</taxon>
        <taxon>Coffea</taxon>
    </lineage>
</organism>